<dbReference type="Pfam" id="PF09719">
    <property type="entry name" value="C_GCAxxG_C_C"/>
    <property type="match status" value="1"/>
</dbReference>
<evidence type="ECO:0008006" key="3">
    <source>
        <dbReference type="Google" id="ProtNLM"/>
    </source>
</evidence>
<dbReference type="InterPro" id="IPR010181">
    <property type="entry name" value="CGCAxxGCC_motif"/>
</dbReference>
<keyword evidence="2" id="KW-1185">Reference proteome</keyword>
<proteinExistence type="predicted"/>
<gene>
    <name evidence="1" type="ORF">PSDVSF_34700</name>
</gene>
<organism evidence="1 2">
    <name type="scientific">Pseudodesulfovibrio sediminis</name>
    <dbReference type="NCBI Taxonomy" id="2810563"/>
    <lineage>
        <taxon>Bacteria</taxon>
        <taxon>Pseudomonadati</taxon>
        <taxon>Thermodesulfobacteriota</taxon>
        <taxon>Desulfovibrionia</taxon>
        <taxon>Desulfovibrionales</taxon>
        <taxon>Desulfovibrionaceae</taxon>
    </lineage>
</organism>
<dbReference type="NCBIfam" id="TIGR01909">
    <property type="entry name" value="C_GCAxxG_C_C"/>
    <property type="match status" value="1"/>
</dbReference>
<reference evidence="1" key="1">
    <citation type="journal article" date="2022" name="Arch. Microbiol.">
        <title>Pseudodesulfovibrio sediminis sp. nov., a mesophilic and neutrophilic sulfate-reducing bacterium isolated from sediment of a brackish lake.</title>
        <authorList>
            <person name="Takahashi A."/>
            <person name="Kojima H."/>
            <person name="Watanabe M."/>
            <person name="Fukui M."/>
        </authorList>
    </citation>
    <scope>NUCLEOTIDE SEQUENCE</scope>
    <source>
        <strain evidence="1">SF6</strain>
    </source>
</reference>
<evidence type="ECO:0000313" key="1">
    <source>
        <dbReference type="EMBL" id="BCS90228.1"/>
    </source>
</evidence>
<name>A0ABN6EXF7_9BACT</name>
<dbReference type="RefSeq" id="WP_229592169.1">
    <property type="nucleotide sequence ID" value="NZ_AP024485.1"/>
</dbReference>
<evidence type="ECO:0000313" key="2">
    <source>
        <dbReference type="Proteomes" id="UP001053296"/>
    </source>
</evidence>
<accession>A0ABN6EXF7</accession>
<dbReference type="Proteomes" id="UP001053296">
    <property type="component" value="Chromosome"/>
</dbReference>
<protein>
    <recommendedName>
        <fullName evidence="3">C_GCAxxG_C_C family protein</fullName>
    </recommendedName>
</protein>
<dbReference type="EMBL" id="AP024485">
    <property type="protein sequence ID" value="BCS90228.1"/>
    <property type="molecule type" value="Genomic_DNA"/>
</dbReference>
<sequence length="156" mass="16697">MQHQQYEQVVEEAVQYGLDGCTCSESIGAAFGAWLGFDQGSMVGMCGGFAGGMGFSGETCGVVAAALLVIGVTFGPVSVEDAEARGRIKRLASEFVESFLRQNGSLVCRDLRGDVDMRSSDGREQLIRSGRPQELIRSGAALLAELVSREKERQRA</sequence>